<gene>
    <name evidence="6" type="primary">murF_5</name>
    <name evidence="6" type="ORF">BACCIP111895_02171</name>
</gene>
<keyword evidence="2" id="KW-0547">Nucleotide-binding</keyword>
<keyword evidence="1 6" id="KW-0436">Ligase</keyword>
<organism evidence="6 7">
    <name type="scientific">Neobacillus rhizosphaerae</name>
    <dbReference type="NCBI Taxonomy" id="2880965"/>
    <lineage>
        <taxon>Bacteria</taxon>
        <taxon>Bacillati</taxon>
        <taxon>Bacillota</taxon>
        <taxon>Bacilli</taxon>
        <taxon>Bacillales</taxon>
        <taxon>Bacillaceae</taxon>
        <taxon>Neobacillus</taxon>
    </lineage>
</organism>
<dbReference type="Pfam" id="PF08245">
    <property type="entry name" value="Mur_ligase_M"/>
    <property type="match status" value="1"/>
</dbReference>
<dbReference type="Proteomes" id="UP000838308">
    <property type="component" value="Unassembled WGS sequence"/>
</dbReference>
<dbReference type="InterPro" id="IPR036615">
    <property type="entry name" value="Mur_ligase_C_dom_sf"/>
</dbReference>
<evidence type="ECO:0000256" key="2">
    <source>
        <dbReference type="ARBA" id="ARBA00022741"/>
    </source>
</evidence>
<proteinExistence type="predicted"/>
<dbReference type="InterPro" id="IPR013221">
    <property type="entry name" value="Mur_ligase_cen"/>
</dbReference>
<evidence type="ECO:0000256" key="1">
    <source>
        <dbReference type="ARBA" id="ARBA00022598"/>
    </source>
</evidence>
<dbReference type="InterPro" id="IPR004101">
    <property type="entry name" value="Mur_ligase_C"/>
</dbReference>
<dbReference type="EMBL" id="CALBWS010000012">
    <property type="protein sequence ID" value="CAH2714994.1"/>
    <property type="molecule type" value="Genomic_DNA"/>
</dbReference>
<dbReference type="InterPro" id="IPR051046">
    <property type="entry name" value="MurCDEF_CellWall_CoF430Synth"/>
</dbReference>
<dbReference type="Pfam" id="PF02875">
    <property type="entry name" value="Mur_ligase_C"/>
    <property type="match status" value="1"/>
</dbReference>
<evidence type="ECO:0000256" key="3">
    <source>
        <dbReference type="ARBA" id="ARBA00022840"/>
    </source>
</evidence>
<dbReference type="InterPro" id="IPR036565">
    <property type="entry name" value="Mur-like_cat_sf"/>
</dbReference>
<dbReference type="PANTHER" id="PTHR43024:SF1">
    <property type="entry name" value="UDP-N-ACETYLMURAMOYL-TRIPEPTIDE--D-ALANYL-D-ALANINE LIGASE"/>
    <property type="match status" value="1"/>
</dbReference>
<evidence type="ECO:0000259" key="5">
    <source>
        <dbReference type="Pfam" id="PF08245"/>
    </source>
</evidence>
<dbReference type="RefSeq" id="WP_248735299.1">
    <property type="nucleotide sequence ID" value="NZ_CALBWS010000012.1"/>
</dbReference>
<comment type="caution">
    <text evidence="6">The sequence shown here is derived from an EMBL/GenBank/DDBJ whole genome shotgun (WGS) entry which is preliminary data.</text>
</comment>
<keyword evidence="3" id="KW-0067">ATP-binding</keyword>
<evidence type="ECO:0000313" key="6">
    <source>
        <dbReference type="EMBL" id="CAH2714994.1"/>
    </source>
</evidence>
<dbReference type="SUPFAM" id="SSF53244">
    <property type="entry name" value="MurD-like peptide ligases, peptide-binding domain"/>
    <property type="match status" value="1"/>
</dbReference>
<dbReference type="Gene3D" id="3.90.190.20">
    <property type="entry name" value="Mur ligase, C-terminal domain"/>
    <property type="match status" value="1"/>
</dbReference>
<reference evidence="6" key="1">
    <citation type="submission" date="2022-04" db="EMBL/GenBank/DDBJ databases">
        <authorList>
            <person name="Criscuolo A."/>
        </authorList>
    </citation>
    <scope>NUCLEOTIDE SEQUENCE</scope>
    <source>
        <strain evidence="6">CIP111895</strain>
    </source>
</reference>
<feature type="domain" description="Mur ligase C-terminal" evidence="4">
    <location>
        <begin position="237"/>
        <end position="353"/>
    </location>
</feature>
<dbReference type="GO" id="GO:0047480">
    <property type="term" value="F:UDP-N-acetylmuramoyl-tripeptide-D-alanyl-D-alanine ligase activity"/>
    <property type="evidence" value="ECO:0007669"/>
    <property type="project" value="UniProtKB-EC"/>
</dbReference>
<dbReference type="EC" id="6.3.2.10" evidence="6"/>
<keyword evidence="7" id="KW-1185">Reference proteome</keyword>
<dbReference type="SUPFAM" id="SSF53623">
    <property type="entry name" value="MurD-like peptide ligases, catalytic domain"/>
    <property type="match status" value="1"/>
</dbReference>
<sequence>MDDTTITERPIIAITGSAGKTTTKEMIASILQNRWKTFKSFENGNDVWFTSQYAKQLDPSYKAVVLEYGMRYSGDITKHCNLIQPNIGIITNVGSAHIGNFNDQGIEGVASAKSELILNIKPQGILLLNEDDINSKLLNIKGYKGEIITVGFTKEANYYASQIAYTKTGMIFQVPINGIDYTYKIPVFGKHNVYNALFAIALADRLGFTFNEILVGLETYGIKYPDYYKLNVQCFKDEITLISYTYDAKPSAVKAAIDVLDNIGEGKNIAFLGHMVELGNYSVEEHKKVGRYVAAQKNINYLYTFGKDGKYIGQGAVESGFLNDNVVNISSIDQFVNTIKESLKPKTTLLLMGFLCDKESNEIELYETVKFICSILSK</sequence>
<accession>A0ABN8KR32</accession>
<evidence type="ECO:0000259" key="4">
    <source>
        <dbReference type="Pfam" id="PF02875"/>
    </source>
</evidence>
<protein>
    <submittedName>
        <fullName evidence="6">UDP-N-acetylmuramoyl-tripeptide--D-alanyl-D-alanine ligase</fullName>
        <ecNumber evidence="6">6.3.2.10</ecNumber>
    </submittedName>
</protein>
<evidence type="ECO:0000313" key="7">
    <source>
        <dbReference type="Proteomes" id="UP000838308"/>
    </source>
</evidence>
<dbReference type="Gene3D" id="3.40.1190.10">
    <property type="entry name" value="Mur-like, catalytic domain"/>
    <property type="match status" value="1"/>
</dbReference>
<dbReference type="PANTHER" id="PTHR43024">
    <property type="entry name" value="UDP-N-ACETYLMURAMOYL-TRIPEPTIDE--D-ALANYL-D-ALANINE LIGASE"/>
    <property type="match status" value="1"/>
</dbReference>
<feature type="domain" description="Mur ligase central" evidence="5">
    <location>
        <begin position="14"/>
        <end position="203"/>
    </location>
</feature>
<name>A0ABN8KR32_9BACI</name>